<dbReference type="PANTHER" id="PTHR34219">
    <property type="entry name" value="IRON-REGULATED INNER MEMBRANE PROTEIN-RELATED"/>
    <property type="match status" value="1"/>
</dbReference>
<name>A0ABT6RCI3_9BACT</name>
<keyword evidence="1" id="KW-0812">Transmembrane</keyword>
<accession>A0ABT6RCI3</accession>
<feature type="transmembrane region" description="Helical" evidence="1">
    <location>
        <begin position="515"/>
        <end position="533"/>
    </location>
</feature>
<sequence length="543" mass="61414">MSLRKYFRQRMMKWHRTVSLITGIPVLLWAASGFLHPLMTNVRPKVAQQTINASPVDTNQIVVPLSQALLSNKIDSVKNIRFVHINKHLFYQIELPEQKGVQYISAESGKSLANGDEIYAKQLASIFLSGNSKSDASVMECCSNPVNRNTLLASTTVDRTKSTDAKDCCENMNMKGGASATVSGIEKLTSFNEEYKYINRLLPVYKVNFKRDDNIRIYVETTQDRFAFAMDKKRLVFDKIFSLLHNWSWLDGLGKGRLLVISLITAFTFFNTILGLYIFFTTKPKKNGNGTSGARSNHRFVSIVAALFTLLFTFSGWYHAFNKMTTTAVAQTTNDASFAASELKLDLNAALQKLSSGETFTNIGLSDIDGTVYWQLYAESGKQNNLQGDLMKDQKVSAPVVKFVDNNNYELVKDGEKLYAQHLANTYSESSNKIVATELVTKFTDEYGFINKRLPVWKVQYETDNHEKYYVETSTGALALKISDKDLAEGYSFALFHKHHFMDFGGKMVRDISTMFWAFIQIAMVAVGFVLYFKLRGKERRLS</sequence>
<keyword evidence="1" id="KW-1133">Transmembrane helix</keyword>
<dbReference type="EMBL" id="JASBRG010000006">
    <property type="protein sequence ID" value="MDI3320274.1"/>
    <property type="molecule type" value="Genomic_DNA"/>
</dbReference>
<dbReference type="Pfam" id="PF03929">
    <property type="entry name" value="PepSY_TM"/>
    <property type="match status" value="1"/>
</dbReference>
<feature type="transmembrane region" description="Helical" evidence="1">
    <location>
        <begin position="258"/>
        <end position="280"/>
    </location>
</feature>
<reference evidence="2 3" key="1">
    <citation type="submission" date="2023-05" db="EMBL/GenBank/DDBJ databases">
        <title>Genome sequence of Pinibacter sp. MAH-24.</title>
        <authorList>
            <person name="Huq M.A."/>
        </authorList>
    </citation>
    <scope>NUCLEOTIDE SEQUENCE [LARGE SCALE GENOMIC DNA]</scope>
    <source>
        <strain evidence="2 3">MAH-24</strain>
    </source>
</reference>
<evidence type="ECO:0000313" key="3">
    <source>
        <dbReference type="Proteomes" id="UP001226434"/>
    </source>
</evidence>
<keyword evidence="1" id="KW-0472">Membrane</keyword>
<feature type="transmembrane region" description="Helical" evidence="1">
    <location>
        <begin position="300"/>
        <end position="318"/>
    </location>
</feature>
<dbReference type="InterPro" id="IPR005625">
    <property type="entry name" value="PepSY-ass_TM"/>
</dbReference>
<gene>
    <name evidence="2" type="ORF">QJ048_10850</name>
</gene>
<keyword evidence="3" id="KW-1185">Reference proteome</keyword>
<dbReference type="RefSeq" id="WP_282334371.1">
    <property type="nucleotide sequence ID" value="NZ_JASBRG010000006.1"/>
</dbReference>
<organism evidence="2 3">
    <name type="scientific">Pinibacter soli</name>
    <dbReference type="NCBI Taxonomy" id="3044211"/>
    <lineage>
        <taxon>Bacteria</taxon>
        <taxon>Pseudomonadati</taxon>
        <taxon>Bacteroidota</taxon>
        <taxon>Chitinophagia</taxon>
        <taxon>Chitinophagales</taxon>
        <taxon>Chitinophagaceae</taxon>
        <taxon>Pinibacter</taxon>
    </lineage>
</organism>
<dbReference type="PANTHER" id="PTHR34219:SF6">
    <property type="entry name" value="BLR3280 PROTEIN"/>
    <property type="match status" value="1"/>
</dbReference>
<protein>
    <submittedName>
        <fullName evidence="2">PepSY domain-containing protein</fullName>
    </submittedName>
</protein>
<proteinExistence type="predicted"/>
<comment type="caution">
    <text evidence="2">The sequence shown here is derived from an EMBL/GenBank/DDBJ whole genome shotgun (WGS) entry which is preliminary data.</text>
</comment>
<evidence type="ECO:0000313" key="2">
    <source>
        <dbReference type="EMBL" id="MDI3320274.1"/>
    </source>
</evidence>
<dbReference type="Proteomes" id="UP001226434">
    <property type="component" value="Unassembled WGS sequence"/>
</dbReference>
<evidence type="ECO:0000256" key="1">
    <source>
        <dbReference type="SAM" id="Phobius"/>
    </source>
</evidence>